<feature type="compositionally biased region" description="Basic and acidic residues" evidence="1">
    <location>
        <begin position="67"/>
        <end position="78"/>
    </location>
</feature>
<dbReference type="EMBL" id="CAXITT010000009">
    <property type="protein sequence ID" value="CAL1526829.1"/>
    <property type="molecule type" value="Genomic_DNA"/>
</dbReference>
<feature type="region of interest" description="Disordered" evidence="1">
    <location>
        <begin position="45"/>
        <end position="78"/>
    </location>
</feature>
<gene>
    <name evidence="3" type="ORF">GSLYS_00001006001</name>
</gene>
<sequence>MSSAVSQKEEQHQKVKQRFRNVLTKVTHVRRAISPVETITKIDNDRKRQESLASVESCESDLPPYSSDKESNKVKAPSKEKTTVNKYKLIGKHIDLVSFVCFFLVWLGVTVGFMLNIAVF</sequence>
<keyword evidence="4" id="KW-1185">Reference proteome</keyword>
<evidence type="ECO:0000256" key="1">
    <source>
        <dbReference type="SAM" id="MobiDB-lite"/>
    </source>
</evidence>
<feature type="transmembrane region" description="Helical" evidence="2">
    <location>
        <begin position="96"/>
        <end position="119"/>
    </location>
</feature>
<dbReference type="AlphaFoldDB" id="A0AAV2H3N4"/>
<organism evidence="3 4">
    <name type="scientific">Lymnaea stagnalis</name>
    <name type="common">Great pond snail</name>
    <name type="synonym">Helix stagnalis</name>
    <dbReference type="NCBI Taxonomy" id="6523"/>
    <lineage>
        <taxon>Eukaryota</taxon>
        <taxon>Metazoa</taxon>
        <taxon>Spiralia</taxon>
        <taxon>Lophotrochozoa</taxon>
        <taxon>Mollusca</taxon>
        <taxon>Gastropoda</taxon>
        <taxon>Heterobranchia</taxon>
        <taxon>Euthyneura</taxon>
        <taxon>Panpulmonata</taxon>
        <taxon>Hygrophila</taxon>
        <taxon>Lymnaeoidea</taxon>
        <taxon>Lymnaeidae</taxon>
        <taxon>Lymnaea</taxon>
    </lineage>
</organism>
<reference evidence="3 4" key="1">
    <citation type="submission" date="2024-04" db="EMBL/GenBank/DDBJ databases">
        <authorList>
            <consortium name="Genoscope - CEA"/>
            <person name="William W."/>
        </authorList>
    </citation>
    <scope>NUCLEOTIDE SEQUENCE [LARGE SCALE GENOMIC DNA]</scope>
</reference>
<evidence type="ECO:0000313" key="4">
    <source>
        <dbReference type="Proteomes" id="UP001497497"/>
    </source>
</evidence>
<accession>A0AAV2H3N4</accession>
<evidence type="ECO:0000256" key="2">
    <source>
        <dbReference type="SAM" id="Phobius"/>
    </source>
</evidence>
<protein>
    <submittedName>
        <fullName evidence="3">Uncharacterized protein</fullName>
    </submittedName>
</protein>
<keyword evidence="2" id="KW-0812">Transmembrane</keyword>
<name>A0AAV2H3N4_LYMST</name>
<keyword evidence="2" id="KW-0472">Membrane</keyword>
<comment type="caution">
    <text evidence="3">The sequence shown here is derived from an EMBL/GenBank/DDBJ whole genome shotgun (WGS) entry which is preliminary data.</text>
</comment>
<dbReference type="Proteomes" id="UP001497497">
    <property type="component" value="Unassembled WGS sequence"/>
</dbReference>
<evidence type="ECO:0000313" key="3">
    <source>
        <dbReference type="EMBL" id="CAL1526829.1"/>
    </source>
</evidence>
<keyword evidence="2" id="KW-1133">Transmembrane helix</keyword>
<proteinExistence type="predicted"/>